<dbReference type="EMBL" id="JACVVK020000011">
    <property type="protein sequence ID" value="KAK7505208.1"/>
    <property type="molecule type" value="Genomic_DNA"/>
</dbReference>
<dbReference type="AlphaFoldDB" id="A0ABD0M0G6"/>
<accession>A0ABD0M0G6</accession>
<protein>
    <submittedName>
        <fullName evidence="1">Uncharacterized protein</fullName>
    </submittedName>
</protein>
<evidence type="ECO:0000313" key="2">
    <source>
        <dbReference type="Proteomes" id="UP001519460"/>
    </source>
</evidence>
<name>A0ABD0M0G6_9CAEN</name>
<reference evidence="1 2" key="1">
    <citation type="journal article" date="2023" name="Sci. Data">
        <title>Genome assembly of the Korean intertidal mud-creeper Batillaria attramentaria.</title>
        <authorList>
            <person name="Patra A.K."/>
            <person name="Ho P.T."/>
            <person name="Jun S."/>
            <person name="Lee S.J."/>
            <person name="Kim Y."/>
            <person name="Won Y.J."/>
        </authorList>
    </citation>
    <scope>NUCLEOTIDE SEQUENCE [LARGE SCALE GENOMIC DNA]</scope>
    <source>
        <strain evidence="1">Wonlab-2016</strain>
    </source>
</reference>
<proteinExistence type="predicted"/>
<sequence>MMKTTHFPSTWRLPLEQGVSGFDLMGLIKRTTRHGANGMAMGQEEGRPLDETAARGLVEIVVADPT</sequence>
<gene>
    <name evidence="1" type="ORF">BaRGS_00003370</name>
</gene>
<evidence type="ECO:0000313" key="1">
    <source>
        <dbReference type="EMBL" id="KAK7505208.1"/>
    </source>
</evidence>
<dbReference type="Proteomes" id="UP001519460">
    <property type="component" value="Unassembled WGS sequence"/>
</dbReference>
<comment type="caution">
    <text evidence="1">The sequence shown here is derived from an EMBL/GenBank/DDBJ whole genome shotgun (WGS) entry which is preliminary data.</text>
</comment>
<organism evidence="1 2">
    <name type="scientific">Batillaria attramentaria</name>
    <dbReference type="NCBI Taxonomy" id="370345"/>
    <lineage>
        <taxon>Eukaryota</taxon>
        <taxon>Metazoa</taxon>
        <taxon>Spiralia</taxon>
        <taxon>Lophotrochozoa</taxon>
        <taxon>Mollusca</taxon>
        <taxon>Gastropoda</taxon>
        <taxon>Caenogastropoda</taxon>
        <taxon>Sorbeoconcha</taxon>
        <taxon>Cerithioidea</taxon>
        <taxon>Batillariidae</taxon>
        <taxon>Batillaria</taxon>
    </lineage>
</organism>
<keyword evidence="2" id="KW-1185">Reference proteome</keyword>